<dbReference type="OMA" id="PHEVNFG"/>
<dbReference type="Pfam" id="PF25390">
    <property type="entry name" value="WD40_RLD"/>
    <property type="match status" value="1"/>
</dbReference>
<gene>
    <name evidence="4" type="ORF">NAEGRDRAFT_37946</name>
</gene>
<dbReference type="InterPro" id="IPR051210">
    <property type="entry name" value="Ub_ligase/GEF_domain"/>
</dbReference>
<protein>
    <submittedName>
        <fullName evidence="4">Hect E3 ubiquitin ligase</fullName>
    </submittedName>
</protein>
<dbReference type="GeneID" id="8848384"/>
<dbReference type="PANTHER" id="PTHR22870:SF466">
    <property type="entry name" value="ANKYRIN REPEAT-CONTAINING PROTEIN"/>
    <property type="match status" value="1"/>
</dbReference>
<name>D2V435_NAEGR</name>
<dbReference type="EMBL" id="GG738851">
    <property type="protein sequence ID" value="EFC48309.1"/>
    <property type="molecule type" value="Genomic_DNA"/>
</dbReference>
<dbReference type="PROSITE" id="PS50012">
    <property type="entry name" value="RCC1_3"/>
    <property type="match status" value="5"/>
</dbReference>
<feature type="repeat" description="RCC1" evidence="2">
    <location>
        <begin position="109"/>
        <end position="167"/>
    </location>
</feature>
<evidence type="ECO:0000259" key="3">
    <source>
        <dbReference type="Pfam" id="PF25390"/>
    </source>
</evidence>
<dbReference type="InterPro" id="IPR000408">
    <property type="entry name" value="Reg_chr_condens"/>
</dbReference>
<dbReference type="InterPro" id="IPR058923">
    <property type="entry name" value="RCC1-like_dom"/>
</dbReference>
<dbReference type="STRING" id="5762.D2V435"/>
<keyword evidence="1" id="KW-0677">Repeat</keyword>
<feature type="repeat" description="RCC1" evidence="2">
    <location>
        <begin position="233"/>
        <end position="295"/>
    </location>
</feature>
<dbReference type="RefSeq" id="XP_002681053.1">
    <property type="nucleotide sequence ID" value="XM_002681007.1"/>
</dbReference>
<feature type="repeat" description="RCC1" evidence="2">
    <location>
        <begin position="55"/>
        <end position="108"/>
    </location>
</feature>
<dbReference type="eggNOG" id="KOG1426">
    <property type="taxonomic scope" value="Eukaryota"/>
</dbReference>
<proteinExistence type="predicted"/>
<dbReference type="AlphaFoldDB" id="D2V435"/>
<evidence type="ECO:0000313" key="5">
    <source>
        <dbReference type="Proteomes" id="UP000006671"/>
    </source>
</evidence>
<dbReference type="Proteomes" id="UP000006671">
    <property type="component" value="Unassembled WGS sequence"/>
</dbReference>
<dbReference type="InParanoid" id="D2V435"/>
<reference evidence="4 5" key="1">
    <citation type="journal article" date="2010" name="Cell">
        <title>The genome of Naegleria gruberi illuminates early eukaryotic versatility.</title>
        <authorList>
            <person name="Fritz-Laylin L.K."/>
            <person name="Prochnik S.E."/>
            <person name="Ginger M.L."/>
            <person name="Dacks J.B."/>
            <person name="Carpenter M.L."/>
            <person name="Field M.C."/>
            <person name="Kuo A."/>
            <person name="Paredez A."/>
            <person name="Chapman J."/>
            <person name="Pham J."/>
            <person name="Shu S."/>
            <person name="Neupane R."/>
            <person name="Cipriano M."/>
            <person name="Mancuso J."/>
            <person name="Tu H."/>
            <person name="Salamov A."/>
            <person name="Lindquist E."/>
            <person name="Shapiro H."/>
            <person name="Lucas S."/>
            <person name="Grigoriev I.V."/>
            <person name="Cande W.Z."/>
            <person name="Fulton C."/>
            <person name="Rokhsar D.S."/>
            <person name="Dawson S.C."/>
        </authorList>
    </citation>
    <scope>NUCLEOTIDE SEQUENCE [LARGE SCALE GENOMIC DNA]</scope>
    <source>
        <strain evidence="4 5">NEG-M</strain>
    </source>
</reference>
<evidence type="ECO:0000256" key="2">
    <source>
        <dbReference type="PROSITE-ProRule" id="PRU00235"/>
    </source>
</evidence>
<dbReference type="SUPFAM" id="SSF50985">
    <property type="entry name" value="RCC1/BLIP-II"/>
    <property type="match status" value="2"/>
</dbReference>
<dbReference type="GO" id="GO:0016874">
    <property type="term" value="F:ligase activity"/>
    <property type="evidence" value="ECO:0007669"/>
    <property type="project" value="UniProtKB-KW"/>
</dbReference>
<dbReference type="Gene3D" id="2.130.10.30">
    <property type="entry name" value="Regulator of chromosome condensation 1/beta-lactamase-inhibitor protein II"/>
    <property type="match status" value="2"/>
</dbReference>
<organism evidence="5">
    <name type="scientific">Naegleria gruberi</name>
    <name type="common">Amoeba</name>
    <dbReference type="NCBI Taxonomy" id="5762"/>
    <lineage>
        <taxon>Eukaryota</taxon>
        <taxon>Discoba</taxon>
        <taxon>Heterolobosea</taxon>
        <taxon>Tetramitia</taxon>
        <taxon>Eutetramitia</taxon>
        <taxon>Vahlkampfiidae</taxon>
        <taxon>Naegleria</taxon>
    </lineage>
</organism>
<feature type="repeat" description="RCC1" evidence="2">
    <location>
        <begin position="1"/>
        <end position="54"/>
    </location>
</feature>
<keyword evidence="4" id="KW-0436">Ligase</keyword>
<dbReference type="OrthoDB" id="8068875at2759"/>
<evidence type="ECO:0000256" key="1">
    <source>
        <dbReference type="ARBA" id="ARBA00022737"/>
    </source>
</evidence>
<dbReference type="VEuPathDB" id="AmoebaDB:NAEGRDRAFT_37946"/>
<dbReference type="InterPro" id="IPR009091">
    <property type="entry name" value="RCC1/BLIP-II"/>
</dbReference>
<feature type="repeat" description="RCC1" evidence="2">
    <location>
        <begin position="174"/>
        <end position="232"/>
    </location>
</feature>
<keyword evidence="5" id="KW-1185">Reference proteome</keyword>
<accession>D2V435</accession>
<dbReference type="PANTHER" id="PTHR22870">
    <property type="entry name" value="REGULATOR OF CHROMOSOME CONDENSATION"/>
    <property type="match status" value="1"/>
</dbReference>
<sequence length="415" mass="45686">MGWGSNDEGQLGLNSFSVKVSTPMFINSYWFNDKDIKKISVASSGQHVLALTEDGYVYTWGRGAEHQLGVENNFSQAAPQLVDPKYFNNRKVVDIQCGTYHSCVIDDEGRLYTWGFNGSIFNQSALGHGKNSWLTDLSKPKQVEALKGEFVKQVAAGQYHTGVICGEQGNSESNQVFVWGKGDWGRLGLGNSNSKPLPTPLEMYEEDENGTRKTRFETIRMGTNYSALIDSHGKLYMFGRNDGQQLGIETPGNYVSGGQFDGESTPKLLSQFSDRDIKVKDVALGESITACVTVDGRGFVWGKNIHLPHEVNFGKGARVIECAAGKNHVSFVPRNRQAIFMMGGNWSHQLGVKGNFGHQEVIKLTRHLVPGKKLQMACGSNFTLALSNLEYQFDGEDDDFTDAALIDNAGNSVEL</sequence>
<dbReference type="PRINTS" id="PR00633">
    <property type="entry name" value="RCCNDNSATION"/>
</dbReference>
<feature type="domain" description="RCC1-like" evidence="3">
    <location>
        <begin position="3"/>
        <end position="306"/>
    </location>
</feature>
<dbReference type="KEGG" id="ngr:NAEGRDRAFT_37946"/>
<evidence type="ECO:0000313" key="4">
    <source>
        <dbReference type="EMBL" id="EFC48309.1"/>
    </source>
</evidence>